<gene>
    <name evidence="1" type="ORF">PsorP6_001162</name>
</gene>
<evidence type="ECO:0000313" key="2">
    <source>
        <dbReference type="Proteomes" id="UP001163321"/>
    </source>
</evidence>
<accession>A0ACC0WSA5</accession>
<comment type="caution">
    <text evidence="1">The sequence shown here is derived from an EMBL/GenBank/DDBJ whole genome shotgun (WGS) entry which is preliminary data.</text>
</comment>
<dbReference type="EMBL" id="CM047580">
    <property type="protein sequence ID" value="KAI9921482.1"/>
    <property type="molecule type" value="Genomic_DNA"/>
</dbReference>
<evidence type="ECO:0000313" key="1">
    <source>
        <dbReference type="EMBL" id="KAI9921482.1"/>
    </source>
</evidence>
<proteinExistence type="predicted"/>
<sequence>MQLLISVSKRQGRISRKDTEVAALLGCYQTALLELEAKQASGLCFIAVSKEQERIISTKWGSAAWDNGLSNRPRTNTRT</sequence>
<dbReference type="Proteomes" id="UP001163321">
    <property type="component" value="Chromosome 1"/>
</dbReference>
<name>A0ACC0WSA5_9STRA</name>
<protein>
    <submittedName>
        <fullName evidence="1">Uncharacterized protein</fullName>
    </submittedName>
</protein>
<reference evidence="1 2" key="1">
    <citation type="journal article" date="2022" name="bioRxiv">
        <title>The genome of the oomycete Peronosclerospora sorghi, a cosmopolitan pathogen of maize and sorghum, is inflated with dispersed pseudogenes.</title>
        <authorList>
            <person name="Fletcher K."/>
            <person name="Martin F."/>
            <person name="Isakeit T."/>
            <person name="Cavanaugh K."/>
            <person name="Magill C."/>
            <person name="Michelmore R."/>
        </authorList>
    </citation>
    <scope>NUCLEOTIDE SEQUENCE [LARGE SCALE GENOMIC DNA]</scope>
    <source>
        <strain evidence="1">P6</strain>
    </source>
</reference>
<organism evidence="1 2">
    <name type="scientific">Peronosclerospora sorghi</name>
    <dbReference type="NCBI Taxonomy" id="230839"/>
    <lineage>
        <taxon>Eukaryota</taxon>
        <taxon>Sar</taxon>
        <taxon>Stramenopiles</taxon>
        <taxon>Oomycota</taxon>
        <taxon>Peronosporomycetes</taxon>
        <taxon>Peronosporales</taxon>
        <taxon>Peronosporaceae</taxon>
        <taxon>Peronosclerospora</taxon>
    </lineage>
</organism>
<keyword evidence="2" id="KW-1185">Reference proteome</keyword>